<evidence type="ECO:0000256" key="10">
    <source>
        <dbReference type="ARBA" id="ARBA00022967"/>
    </source>
</evidence>
<dbReference type="PROSITE" id="PS00154">
    <property type="entry name" value="ATPASE_E1_E2"/>
    <property type="match status" value="1"/>
</dbReference>
<feature type="transmembrane region" description="Helical" evidence="13">
    <location>
        <begin position="351"/>
        <end position="372"/>
    </location>
</feature>
<dbReference type="NCBIfam" id="TIGR01494">
    <property type="entry name" value="ATPase_P-type"/>
    <property type="match status" value="1"/>
</dbReference>
<dbReference type="PANTHER" id="PTHR42861">
    <property type="entry name" value="CALCIUM-TRANSPORTING ATPASE"/>
    <property type="match status" value="1"/>
</dbReference>
<dbReference type="Gene3D" id="1.20.1110.10">
    <property type="entry name" value="Calcium-transporting ATPase, transmembrane domain"/>
    <property type="match status" value="1"/>
</dbReference>
<dbReference type="GO" id="GO:0005524">
    <property type="term" value="F:ATP binding"/>
    <property type="evidence" value="ECO:0007669"/>
    <property type="project" value="UniProtKB-KW"/>
</dbReference>
<dbReference type="EC" id="7.1.2.1" evidence="3"/>
<feature type="transmembrane region" description="Helical" evidence="13">
    <location>
        <begin position="557"/>
        <end position="583"/>
    </location>
</feature>
<dbReference type="SFLD" id="SFLDS00003">
    <property type="entry name" value="Haloacid_Dehalogenase"/>
    <property type="match status" value="1"/>
</dbReference>
<gene>
    <name evidence="14" type="ORF">SELO1098_LOCUS29753</name>
</gene>
<dbReference type="AlphaFoldDB" id="A0A7S3HPE2"/>
<dbReference type="InterPro" id="IPR018303">
    <property type="entry name" value="ATPase_P-typ_P_site"/>
</dbReference>
<organism evidence="14">
    <name type="scientific">Spumella elongata</name>
    <dbReference type="NCBI Taxonomy" id="89044"/>
    <lineage>
        <taxon>Eukaryota</taxon>
        <taxon>Sar</taxon>
        <taxon>Stramenopiles</taxon>
        <taxon>Ochrophyta</taxon>
        <taxon>Chrysophyceae</taxon>
        <taxon>Chromulinales</taxon>
        <taxon>Chromulinaceae</taxon>
        <taxon>Spumella</taxon>
    </lineage>
</organism>
<dbReference type="InterPro" id="IPR044492">
    <property type="entry name" value="P_typ_ATPase_HD_dom"/>
</dbReference>
<evidence type="ECO:0000256" key="7">
    <source>
        <dbReference type="ARBA" id="ARBA00022741"/>
    </source>
</evidence>
<comment type="subcellular location">
    <subcellularLocation>
        <location evidence="1">Membrane</location>
        <topology evidence="1">Multi-pass membrane protein</topology>
    </subcellularLocation>
</comment>
<evidence type="ECO:0000256" key="6">
    <source>
        <dbReference type="ARBA" id="ARBA00022723"/>
    </source>
</evidence>
<evidence type="ECO:0000256" key="9">
    <source>
        <dbReference type="ARBA" id="ARBA00022842"/>
    </source>
</evidence>
<dbReference type="PRINTS" id="PR00120">
    <property type="entry name" value="HATPASE"/>
</dbReference>
<dbReference type="SUPFAM" id="SSF81665">
    <property type="entry name" value="Calcium ATPase, transmembrane domain M"/>
    <property type="match status" value="1"/>
</dbReference>
<dbReference type="EMBL" id="HBIC01058012">
    <property type="protein sequence ID" value="CAE0300897.1"/>
    <property type="molecule type" value="Transcribed_RNA"/>
</dbReference>
<dbReference type="Pfam" id="PF00702">
    <property type="entry name" value="Hydrolase"/>
    <property type="match status" value="1"/>
</dbReference>
<keyword evidence="11 13" id="KW-1133">Transmembrane helix</keyword>
<keyword evidence="8" id="KW-0067">ATP-binding</keyword>
<name>A0A7S3HPE2_9STRA</name>
<keyword evidence="7" id="KW-0547">Nucleotide-binding</keyword>
<keyword evidence="5 13" id="KW-0812">Transmembrane</keyword>
<keyword evidence="4" id="KW-0597">Phosphoprotein</keyword>
<dbReference type="SUPFAM" id="SSF56784">
    <property type="entry name" value="HAD-like"/>
    <property type="match status" value="1"/>
</dbReference>
<dbReference type="GO" id="GO:0016887">
    <property type="term" value="F:ATP hydrolysis activity"/>
    <property type="evidence" value="ECO:0007669"/>
    <property type="project" value="InterPro"/>
</dbReference>
<dbReference type="GO" id="GO:0046872">
    <property type="term" value="F:metal ion binding"/>
    <property type="evidence" value="ECO:0007669"/>
    <property type="project" value="UniProtKB-KW"/>
</dbReference>
<keyword evidence="9" id="KW-0460">Magnesium</keyword>
<keyword evidence="6" id="KW-0479">Metal-binding</keyword>
<feature type="transmembrane region" description="Helical" evidence="13">
    <location>
        <begin position="433"/>
        <end position="457"/>
    </location>
</feature>
<dbReference type="SFLD" id="SFLDF00027">
    <property type="entry name" value="p-type_atpase"/>
    <property type="match status" value="1"/>
</dbReference>
<accession>A0A7S3HPE2</accession>
<keyword evidence="12 13" id="KW-0472">Membrane</keyword>
<feature type="transmembrane region" description="Helical" evidence="13">
    <location>
        <begin position="402"/>
        <end position="421"/>
    </location>
</feature>
<dbReference type="SFLD" id="SFLDG00002">
    <property type="entry name" value="C1.7:_P-type_atpase_like"/>
    <property type="match status" value="1"/>
</dbReference>
<dbReference type="GO" id="GO:0008553">
    <property type="term" value="F:P-type proton-exporting transporter activity"/>
    <property type="evidence" value="ECO:0007669"/>
    <property type="project" value="UniProtKB-EC"/>
</dbReference>
<dbReference type="FunFam" id="3.40.50.1000:FF:000211">
    <property type="entry name" value="Plasma membrane ATPase"/>
    <property type="match status" value="1"/>
</dbReference>
<evidence type="ECO:0000256" key="2">
    <source>
        <dbReference type="ARBA" id="ARBA00008804"/>
    </source>
</evidence>
<evidence type="ECO:0000256" key="11">
    <source>
        <dbReference type="ARBA" id="ARBA00022989"/>
    </source>
</evidence>
<dbReference type="Gene3D" id="3.40.50.1000">
    <property type="entry name" value="HAD superfamily/HAD-like"/>
    <property type="match status" value="1"/>
</dbReference>
<evidence type="ECO:0000256" key="13">
    <source>
        <dbReference type="SAM" id="Phobius"/>
    </source>
</evidence>
<dbReference type="InterPro" id="IPR036412">
    <property type="entry name" value="HAD-like_sf"/>
</dbReference>
<protein>
    <recommendedName>
        <fullName evidence="3">P-type H(+)-exporting transporter</fullName>
        <ecNumber evidence="3">7.1.2.1</ecNumber>
    </recommendedName>
</protein>
<evidence type="ECO:0000256" key="1">
    <source>
        <dbReference type="ARBA" id="ARBA00004141"/>
    </source>
</evidence>
<dbReference type="FunFam" id="3.40.1110.10:FF:000005">
    <property type="entry name" value="Plasma membrane ATPase"/>
    <property type="match status" value="1"/>
</dbReference>
<dbReference type="InterPro" id="IPR023214">
    <property type="entry name" value="HAD_sf"/>
</dbReference>
<comment type="similarity">
    <text evidence="2">Belongs to the cation transport ATPase (P-type) (TC 3.A.3) family. Type IIIA subfamily.</text>
</comment>
<evidence type="ECO:0000256" key="8">
    <source>
        <dbReference type="ARBA" id="ARBA00022840"/>
    </source>
</evidence>
<evidence type="ECO:0000256" key="12">
    <source>
        <dbReference type="ARBA" id="ARBA00023136"/>
    </source>
</evidence>
<evidence type="ECO:0000256" key="4">
    <source>
        <dbReference type="ARBA" id="ARBA00022553"/>
    </source>
</evidence>
<dbReference type="GO" id="GO:0016020">
    <property type="term" value="C:membrane"/>
    <property type="evidence" value="ECO:0007669"/>
    <property type="project" value="UniProtKB-SubCell"/>
</dbReference>
<dbReference type="InterPro" id="IPR001757">
    <property type="entry name" value="P_typ_ATPase"/>
</dbReference>
<dbReference type="InterPro" id="IPR023299">
    <property type="entry name" value="ATPase_P-typ_cyto_dom_N"/>
</dbReference>
<reference evidence="14" key="1">
    <citation type="submission" date="2021-01" db="EMBL/GenBank/DDBJ databases">
        <authorList>
            <person name="Corre E."/>
            <person name="Pelletier E."/>
            <person name="Niang G."/>
            <person name="Scheremetjew M."/>
            <person name="Finn R."/>
            <person name="Kale V."/>
            <person name="Holt S."/>
            <person name="Cochrane G."/>
            <person name="Meng A."/>
            <person name="Brown T."/>
            <person name="Cohen L."/>
        </authorList>
    </citation>
    <scope>NUCLEOTIDE SEQUENCE</scope>
    <source>
        <strain evidence="14">CCAP 955/1</strain>
    </source>
</reference>
<evidence type="ECO:0000256" key="5">
    <source>
        <dbReference type="ARBA" id="ARBA00022692"/>
    </source>
</evidence>
<dbReference type="Gene3D" id="3.40.1110.10">
    <property type="entry name" value="Calcium-transporting ATPase, cytoplasmic domain N"/>
    <property type="match status" value="1"/>
</dbReference>
<feature type="transmembrane region" description="Helical" evidence="13">
    <location>
        <begin position="516"/>
        <end position="536"/>
    </location>
</feature>
<sequence length="625" mass="69360">MGPKELSHDGPIVPRLAAIEDMAGMSILCSDKTGTLTMNKMVIQEETPVYKKGESQYSLLRYAAMAAKWWEPPRDALDTLTLNAVDMPSMSAVEQLAFLPFDPIVKRTEGTVKEISTGKIYKTTKGAPHVILKLVTSTNQNQKANEAITAAVEEDVHSFGLRGIRTLAVAKTNDKDQWEFLGMLTFLDPPRPDTKQTIEDSNKYGVAVKMITGDHLLIARETARVLGMGDYVIDANKLPVLDPVTEKKPANLAHDFGDMCLSVDAFSHVFPEQKYLIVECLRELGYKVGMTGDGVNDAPALKRADVGIAVAGATDAARAAADIVLTQPGLSTVVEGVLISRRIFVRISNFLTYRIAATLQLLVFFFIAILAFKPVEYMPSGWETIPEFYDSKEWPEFFKMPVLMLMLITLLNDGTLIAIGYDNAKARDTPEKWNLRVMFVVSSMLAAVSCVSSLLLLKVSLQSWQHGNFLRQFEVGRLSYGQITTAIYLKVSISDFLTLFSARTGPDWFFSIAPEWSLIGAAAVALLVSTILALTWPESTMDDVPIQGLAQGKPYDFIMYIWVYCVAWFFVQDAVKVLTYYLLKTFNVFGFNDTGKLVLPDSALRYIRDNKAKDLHSINASGSRR</sequence>
<evidence type="ECO:0000256" key="3">
    <source>
        <dbReference type="ARBA" id="ARBA00012476"/>
    </source>
</evidence>
<proteinExistence type="inferred from homology"/>
<evidence type="ECO:0000313" key="14">
    <source>
        <dbReference type="EMBL" id="CAE0300897.1"/>
    </source>
</evidence>
<dbReference type="InterPro" id="IPR023298">
    <property type="entry name" value="ATPase_P-typ_TM_dom_sf"/>
</dbReference>
<keyword evidence="10" id="KW-1278">Translocase</keyword>
<dbReference type="PRINTS" id="PR00119">
    <property type="entry name" value="CATATPASE"/>
</dbReference>